<keyword evidence="7" id="KW-0408">Iron</keyword>
<proteinExistence type="inferred from homology"/>
<sequence>MRDKALITLLLAASAAFATCKCPFGFGNDLRSLDLARPRTRALLQYDRAAAAKLDLAAVRADLTALMTDSQDWWPADWGHYGPLLVRQAWHCAGSYRSSDGRGGCDGGRQRFDPERSWDDNTNLDKAKALLWPIKQKYGAALSWGDLIILAGDVAISSMGGPVLGFCGGRIDDLDGSESVPLGPSPEQEALMPCPVQGDCQSPLGQNTLGLIYVNPEGPMGQPLPERSAAQIREVFGRMGMDDAETVALIGGGHAFGKAHGACPTGPGPSPREAPDAPWPGTCGDGRGNRTFTSGFEGPWTTTPTAWDNQYFQNLLAYKWEVHVGPGGHHQWRPQAQDPGSEAPPPPPPPLLMLTTDVALLHDDSYRALVGLFAANLTALEHSFKHAWYKLVTRDMGPVTRCLGPDVPPPQPFQDPLPPPPPGPAPDYARLARDIARALRRPSPAAEPDTVHGRPHYGALFVTLAWQCASTFRETDYSGGCNGARIRFAPQKDWPQNAYMDSVLAVLEPLKAAYPPTLSSADLIVLAGTVALQEALAEAEAEAAAGCQQGTGPCTAAPGSGSGGVRLRFCGGRVDAVEGGQAGHAQPPRVLADKILQVRDNAHVMGLSLREAVALAARPRSPSQQRRLGYSGAWTPAPSRLSNQYFKVLLGEAWQRGYSSEGLEEFSAAGGGKGLFMTPSDLAIKWDAEMLAIAQEFASDNTAFLQTFAAAWTRLMNADRFDGPDGNLCNDDEGGELAGALLGAAAVAAEEGARAASEKAAAVVQLVLEASYGAAARVEEEFVEL</sequence>
<gene>
    <name evidence="13" type="ORF">CHLRE_01g045700v5</name>
</gene>
<feature type="domain" description="Plant heme peroxidase family profile" evidence="12">
    <location>
        <begin position="500"/>
        <end position="728"/>
    </location>
</feature>
<evidence type="ECO:0000256" key="1">
    <source>
        <dbReference type="ARBA" id="ARBA00001970"/>
    </source>
</evidence>
<dbReference type="InterPro" id="IPR019793">
    <property type="entry name" value="Peroxidases_heam-ligand_BS"/>
</dbReference>
<dbReference type="Pfam" id="PF00141">
    <property type="entry name" value="peroxidase"/>
    <property type="match status" value="2"/>
</dbReference>
<feature type="signal peptide" evidence="11">
    <location>
        <begin position="1"/>
        <end position="18"/>
    </location>
</feature>
<evidence type="ECO:0000259" key="12">
    <source>
        <dbReference type="PROSITE" id="PS50873"/>
    </source>
</evidence>
<dbReference type="AlphaFoldDB" id="A0A2K3E7Q6"/>
<dbReference type="InterPro" id="IPR000763">
    <property type="entry name" value="Catalase_peroxidase"/>
</dbReference>
<evidence type="ECO:0000256" key="7">
    <source>
        <dbReference type="ARBA" id="ARBA00023004"/>
    </source>
</evidence>
<keyword evidence="14" id="KW-1185">Reference proteome</keyword>
<evidence type="ECO:0000256" key="4">
    <source>
        <dbReference type="ARBA" id="ARBA00022617"/>
    </source>
</evidence>
<dbReference type="OrthoDB" id="407695at2759"/>
<dbReference type="OMA" id="GPETTWL"/>
<comment type="cofactor">
    <cofactor evidence="1">
        <name>heme b</name>
        <dbReference type="ChEBI" id="CHEBI:60344"/>
    </cofactor>
</comment>
<evidence type="ECO:0000256" key="8">
    <source>
        <dbReference type="ARBA" id="ARBA00023324"/>
    </source>
</evidence>
<dbReference type="Gramene" id="PNW88818">
    <property type="protein sequence ID" value="PNW88818"/>
    <property type="gene ID" value="CHLRE_01g045700v5"/>
</dbReference>
<dbReference type="GeneID" id="5715669"/>
<dbReference type="InterPro" id="IPR002016">
    <property type="entry name" value="Haem_peroxidase"/>
</dbReference>
<dbReference type="CDD" id="cd00314">
    <property type="entry name" value="plant_peroxidase_like"/>
    <property type="match status" value="1"/>
</dbReference>
<evidence type="ECO:0000256" key="10">
    <source>
        <dbReference type="SAM" id="MobiDB-lite"/>
    </source>
</evidence>
<dbReference type="GO" id="GO:0042744">
    <property type="term" value="P:hydrogen peroxide catabolic process"/>
    <property type="evidence" value="ECO:0000318"/>
    <property type="project" value="GO_Central"/>
</dbReference>
<organism evidence="13 14">
    <name type="scientific">Chlamydomonas reinhardtii</name>
    <name type="common">Chlamydomonas smithii</name>
    <dbReference type="NCBI Taxonomy" id="3055"/>
    <lineage>
        <taxon>Eukaryota</taxon>
        <taxon>Viridiplantae</taxon>
        <taxon>Chlorophyta</taxon>
        <taxon>core chlorophytes</taxon>
        <taxon>Chlorophyceae</taxon>
        <taxon>CS clade</taxon>
        <taxon>Chlamydomonadales</taxon>
        <taxon>Chlamydomonadaceae</taxon>
        <taxon>Chlamydomonas</taxon>
    </lineage>
</organism>
<keyword evidence="5" id="KW-0479">Metal-binding</keyword>
<dbReference type="PROSITE" id="PS00435">
    <property type="entry name" value="PEROXIDASE_1"/>
    <property type="match status" value="1"/>
</dbReference>
<dbReference type="GO" id="GO:0004096">
    <property type="term" value="F:catalase activity"/>
    <property type="evidence" value="ECO:0000318"/>
    <property type="project" value="GO_Central"/>
</dbReference>
<keyword evidence="4" id="KW-0349">Heme</keyword>
<dbReference type="PROSITE" id="PS50873">
    <property type="entry name" value="PEROXIDASE_4"/>
    <property type="match status" value="2"/>
</dbReference>
<dbReference type="STRING" id="3055.A0A2K3E7Q6"/>
<name>A0A2K3E7Q6_CHLRE</name>
<dbReference type="PANTHER" id="PTHR30555">
    <property type="entry name" value="HYDROPEROXIDASE I, BIFUNCTIONAL CATALASE-PEROXIDASE"/>
    <property type="match status" value="1"/>
</dbReference>
<evidence type="ECO:0000313" key="13">
    <source>
        <dbReference type="EMBL" id="PNW88818.1"/>
    </source>
</evidence>
<dbReference type="PRINTS" id="PR00460">
    <property type="entry name" value="BPEROXIDASE"/>
</dbReference>
<dbReference type="PANTHER" id="PTHR30555:SF0">
    <property type="entry name" value="CATALASE-PEROXIDASE"/>
    <property type="match status" value="1"/>
</dbReference>
<dbReference type="RefSeq" id="XP_042928795.1">
    <property type="nucleotide sequence ID" value="XM_043058878.1"/>
</dbReference>
<feature type="compositionally biased region" description="Pro residues" evidence="10">
    <location>
        <begin position="406"/>
        <end position="424"/>
    </location>
</feature>
<evidence type="ECO:0000256" key="9">
    <source>
        <dbReference type="ARBA" id="ARBA00049145"/>
    </source>
</evidence>
<feature type="chain" id="PRO_5014350598" description="Plant heme peroxidase family profile domain-containing protein" evidence="11">
    <location>
        <begin position="19"/>
        <end position="785"/>
    </location>
</feature>
<dbReference type="Gene3D" id="1.10.420.10">
    <property type="entry name" value="Peroxidase, domain 2"/>
    <property type="match status" value="2"/>
</dbReference>
<evidence type="ECO:0000256" key="3">
    <source>
        <dbReference type="ARBA" id="ARBA00022559"/>
    </source>
</evidence>
<feature type="domain" description="Plant heme peroxidase family profile" evidence="12">
    <location>
        <begin position="92"/>
        <end position="391"/>
    </location>
</feature>
<evidence type="ECO:0000256" key="2">
    <source>
        <dbReference type="ARBA" id="ARBA00006873"/>
    </source>
</evidence>
<dbReference type="GO" id="GO:0020037">
    <property type="term" value="F:heme binding"/>
    <property type="evidence" value="ECO:0000318"/>
    <property type="project" value="GO_Central"/>
</dbReference>
<keyword evidence="11" id="KW-0732">Signal</keyword>
<dbReference type="Gene3D" id="1.10.520.10">
    <property type="match status" value="2"/>
</dbReference>
<evidence type="ECO:0000256" key="5">
    <source>
        <dbReference type="ARBA" id="ARBA00022723"/>
    </source>
</evidence>
<dbReference type="GO" id="GO:0070301">
    <property type="term" value="P:cellular response to hydrogen peroxide"/>
    <property type="evidence" value="ECO:0000318"/>
    <property type="project" value="GO_Central"/>
</dbReference>
<evidence type="ECO:0000313" key="14">
    <source>
        <dbReference type="Proteomes" id="UP000006906"/>
    </source>
</evidence>
<keyword evidence="8" id="KW-0376">Hydrogen peroxide</keyword>
<accession>A0A2K3E7Q6</accession>
<feature type="region of interest" description="Disordered" evidence="10">
    <location>
        <begin position="329"/>
        <end position="351"/>
    </location>
</feature>
<comment type="similarity">
    <text evidence="2">Belongs to the peroxidase family. Ascorbate peroxidase subfamily.</text>
</comment>
<dbReference type="InParanoid" id="A0A2K3E7Q6"/>
<evidence type="ECO:0000256" key="11">
    <source>
        <dbReference type="SAM" id="SignalP"/>
    </source>
</evidence>
<evidence type="ECO:0000256" key="6">
    <source>
        <dbReference type="ARBA" id="ARBA00023002"/>
    </source>
</evidence>
<reference evidence="13 14" key="1">
    <citation type="journal article" date="2007" name="Science">
        <title>The Chlamydomonas genome reveals the evolution of key animal and plant functions.</title>
        <authorList>
            <person name="Merchant S.S."/>
            <person name="Prochnik S.E."/>
            <person name="Vallon O."/>
            <person name="Harris E.H."/>
            <person name="Karpowicz S.J."/>
            <person name="Witman G.B."/>
            <person name="Terry A."/>
            <person name="Salamov A."/>
            <person name="Fritz-Laylin L.K."/>
            <person name="Marechal-Drouard L."/>
            <person name="Marshall W.F."/>
            <person name="Qu L.H."/>
            <person name="Nelson D.R."/>
            <person name="Sanderfoot A.A."/>
            <person name="Spalding M.H."/>
            <person name="Kapitonov V.V."/>
            <person name="Ren Q."/>
            <person name="Ferris P."/>
            <person name="Lindquist E."/>
            <person name="Shapiro H."/>
            <person name="Lucas S.M."/>
            <person name="Grimwood J."/>
            <person name="Schmutz J."/>
            <person name="Cardol P."/>
            <person name="Cerutti H."/>
            <person name="Chanfreau G."/>
            <person name="Chen C.L."/>
            <person name="Cognat V."/>
            <person name="Croft M.T."/>
            <person name="Dent R."/>
            <person name="Dutcher S."/>
            <person name="Fernandez E."/>
            <person name="Fukuzawa H."/>
            <person name="Gonzalez-Ballester D."/>
            <person name="Gonzalez-Halphen D."/>
            <person name="Hallmann A."/>
            <person name="Hanikenne M."/>
            <person name="Hippler M."/>
            <person name="Inwood W."/>
            <person name="Jabbari K."/>
            <person name="Kalanon M."/>
            <person name="Kuras R."/>
            <person name="Lefebvre P.A."/>
            <person name="Lemaire S.D."/>
            <person name="Lobanov A.V."/>
            <person name="Lohr M."/>
            <person name="Manuell A."/>
            <person name="Meier I."/>
            <person name="Mets L."/>
            <person name="Mittag M."/>
            <person name="Mittelmeier T."/>
            <person name="Moroney J.V."/>
            <person name="Moseley J."/>
            <person name="Napoli C."/>
            <person name="Nedelcu A.M."/>
            <person name="Niyogi K."/>
            <person name="Novoselov S.V."/>
            <person name="Paulsen I.T."/>
            <person name="Pazour G."/>
            <person name="Purton S."/>
            <person name="Ral J.P."/>
            <person name="Riano-Pachon D.M."/>
            <person name="Riekhof W."/>
            <person name="Rymarquis L."/>
            <person name="Schroda M."/>
            <person name="Stern D."/>
            <person name="Umen J."/>
            <person name="Willows R."/>
            <person name="Wilson N."/>
            <person name="Zimmer S.L."/>
            <person name="Allmer J."/>
            <person name="Balk J."/>
            <person name="Bisova K."/>
            <person name="Chen C.J."/>
            <person name="Elias M."/>
            <person name="Gendler K."/>
            <person name="Hauser C."/>
            <person name="Lamb M.R."/>
            <person name="Ledford H."/>
            <person name="Long J.C."/>
            <person name="Minagawa J."/>
            <person name="Page M.D."/>
            <person name="Pan J."/>
            <person name="Pootakham W."/>
            <person name="Roje S."/>
            <person name="Rose A."/>
            <person name="Stahlberg E."/>
            <person name="Terauchi A.M."/>
            <person name="Yang P."/>
            <person name="Ball S."/>
            <person name="Bowler C."/>
            <person name="Dieckmann C.L."/>
            <person name="Gladyshev V.N."/>
            <person name="Green P."/>
            <person name="Jorgensen R."/>
            <person name="Mayfield S."/>
            <person name="Mueller-Roeber B."/>
            <person name="Rajamani S."/>
            <person name="Sayre R.T."/>
            <person name="Brokstein P."/>
            <person name="Dubchak I."/>
            <person name="Goodstein D."/>
            <person name="Hornick L."/>
            <person name="Huang Y.W."/>
            <person name="Jhaveri J."/>
            <person name="Luo Y."/>
            <person name="Martinez D."/>
            <person name="Ngau W.C."/>
            <person name="Otillar B."/>
            <person name="Poliakov A."/>
            <person name="Porter A."/>
            <person name="Szajkowski L."/>
            <person name="Werner G."/>
            <person name="Zhou K."/>
            <person name="Grigoriev I.V."/>
            <person name="Rokhsar D.S."/>
            <person name="Grossman A.R."/>
        </authorList>
    </citation>
    <scope>NUCLEOTIDE SEQUENCE [LARGE SCALE GENOMIC DNA]</scope>
    <source>
        <strain evidence="14">CC-503</strain>
    </source>
</reference>
<comment type="catalytic activity">
    <reaction evidence="9">
        <text>2 H2O2 = O2 + 2 H2O</text>
        <dbReference type="Rhea" id="RHEA:20309"/>
        <dbReference type="ChEBI" id="CHEBI:15377"/>
        <dbReference type="ChEBI" id="CHEBI:15379"/>
        <dbReference type="ChEBI" id="CHEBI:16240"/>
        <dbReference type="EC" id="1.11.1.21"/>
    </reaction>
</comment>
<dbReference type="ExpressionAtlas" id="A0A2K3E7Q6">
    <property type="expression patterns" value="differential"/>
</dbReference>
<protein>
    <recommendedName>
        <fullName evidence="12">Plant heme peroxidase family profile domain-containing protein</fullName>
    </recommendedName>
</protein>
<dbReference type="Proteomes" id="UP000006906">
    <property type="component" value="Chromosome 1"/>
</dbReference>
<dbReference type="PRINTS" id="PR00458">
    <property type="entry name" value="PEROXIDASE"/>
</dbReference>
<dbReference type="SUPFAM" id="SSF48113">
    <property type="entry name" value="Heme-dependent peroxidases"/>
    <property type="match status" value="2"/>
</dbReference>
<keyword evidence="3" id="KW-0575">Peroxidase</keyword>
<keyword evidence="6" id="KW-0560">Oxidoreductase</keyword>
<dbReference type="EMBL" id="CM008962">
    <property type="protein sequence ID" value="PNW88818.1"/>
    <property type="molecule type" value="Genomic_DNA"/>
</dbReference>
<feature type="compositionally biased region" description="Pro residues" evidence="10">
    <location>
        <begin position="342"/>
        <end position="351"/>
    </location>
</feature>
<dbReference type="GO" id="GO:0005829">
    <property type="term" value="C:cytosol"/>
    <property type="evidence" value="ECO:0000318"/>
    <property type="project" value="GO_Central"/>
</dbReference>
<feature type="compositionally biased region" description="Basic and acidic residues" evidence="10">
    <location>
        <begin position="108"/>
        <end position="119"/>
    </location>
</feature>
<dbReference type="KEGG" id="cre:CHLRE_01g045700v5"/>
<feature type="region of interest" description="Disordered" evidence="10">
    <location>
        <begin position="97"/>
        <end position="119"/>
    </location>
</feature>
<dbReference type="GO" id="GO:0046872">
    <property type="term" value="F:metal ion binding"/>
    <property type="evidence" value="ECO:0007669"/>
    <property type="project" value="UniProtKB-KW"/>
</dbReference>
<feature type="region of interest" description="Disordered" evidence="10">
    <location>
        <begin position="405"/>
        <end position="424"/>
    </location>
</feature>
<dbReference type="InterPro" id="IPR010255">
    <property type="entry name" value="Haem_peroxidase_sf"/>
</dbReference>